<dbReference type="Proteomes" id="UP000186666">
    <property type="component" value="Unassembled WGS sequence"/>
</dbReference>
<organism evidence="1 2">
    <name type="scientific">Paenibacillus macquariensis</name>
    <dbReference type="NCBI Taxonomy" id="948756"/>
    <lineage>
        <taxon>Bacteria</taxon>
        <taxon>Bacillati</taxon>
        <taxon>Bacillota</taxon>
        <taxon>Bacilli</taxon>
        <taxon>Bacillales</taxon>
        <taxon>Paenibacillaceae</taxon>
        <taxon>Paenibacillus</taxon>
    </lineage>
</organism>
<proteinExistence type="predicted"/>
<accession>A0ABY1KFS9</accession>
<keyword evidence="2" id="KW-1185">Reference proteome</keyword>
<name>A0ABY1KFS9_9BACL</name>
<dbReference type="RefSeq" id="WP_068584748.1">
    <property type="nucleotide sequence ID" value="NZ_FTNK01000024.1"/>
</dbReference>
<gene>
    <name evidence="1" type="ORF">SAMN05421578_12433</name>
</gene>
<reference evidence="1 2" key="1">
    <citation type="submission" date="2017-01" db="EMBL/GenBank/DDBJ databases">
        <authorList>
            <person name="Varghese N."/>
            <person name="Submissions S."/>
        </authorList>
    </citation>
    <scope>NUCLEOTIDE SEQUENCE [LARGE SCALE GENOMIC DNA]</scope>
    <source>
        <strain evidence="1 2">ATCC 23464</strain>
    </source>
</reference>
<evidence type="ECO:0000313" key="2">
    <source>
        <dbReference type="Proteomes" id="UP000186666"/>
    </source>
</evidence>
<comment type="caution">
    <text evidence="1">The sequence shown here is derived from an EMBL/GenBank/DDBJ whole genome shotgun (WGS) entry which is preliminary data.</text>
</comment>
<protein>
    <submittedName>
        <fullName evidence="1">Uncharacterized protein</fullName>
    </submittedName>
</protein>
<dbReference type="EMBL" id="FTNK01000024">
    <property type="protein sequence ID" value="SIR62754.1"/>
    <property type="molecule type" value="Genomic_DNA"/>
</dbReference>
<evidence type="ECO:0000313" key="1">
    <source>
        <dbReference type="EMBL" id="SIR62754.1"/>
    </source>
</evidence>
<sequence length="179" mass="21060">MLQTEVVEFLNTFYLNKGCVLEHETLYESEHGYEINIMRVSSRMRKRVGNITGGNNDMILNTFPTEEGEGTTYPSDELLKIYYSPKVRKLEKDLLKIAGATSVFQEWLRQGWILRRVDYESDGKTVKQSVYGMGYSLYMVVESKRQQEDERLEVRCEEWKIRLTEVFLVTLFWMNSIAL</sequence>